<keyword evidence="5" id="KW-0560">Oxidoreductase</keyword>
<comment type="cofactor">
    <cofactor evidence="1">
        <name>FAD</name>
        <dbReference type="ChEBI" id="CHEBI:57692"/>
    </cofactor>
</comment>
<dbReference type="SUPFAM" id="SSF56176">
    <property type="entry name" value="FAD-binding/transporter-associated domain-like"/>
    <property type="match status" value="1"/>
</dbReference>
<dbReference type="PROSITE" id="PS51387">
    <property type="entry name" value="FAD_PCMH"/>
    <property type="match status" value="1"/>
</dbReference>
<dbReference type="Gene3D" id="3.30.465.10">
    <property type="match status" value="1"/>
</dbReference>
<dbReference type="Proteomes" id="UP001597135">
    <property type="component" value="Unassembled WGS sequence"/>
</dbReference>
<dbReference type="InterPro" id="IPR016169">
    <property type="entry name" value="FAD-bd_PCMH_sub2"/>
</dbReference>
<keyword evidence="4" id="KW-0274">FAD</keyword>
<dbReference type="Pfam" id="PF08031">
    <property type="entry name" value="BBE"/>
    <property type="match status" value="1"/>
</dbReference>
<feature type="domain" description="FAD-binding PCMH-type" evidence="6">
    <location>
        <begin position="59"/>
        <end position="229"/>
    </location>
</feature>
<evidence type="ECO:0000313" key="7">
    <source>
        <dbReference type="EMBL" id="MFD1342231.1"/>
    </source>
</evidence>
<dbReference type="InterPro" id="IPR006093">
    <property type="entry name" value="Oxy_OxRdtase_FAD_BS"/>
</dbReference>
<evidence type="ECO:0000259" key="6">
    <source>
        <dbReference type="PROSITE" id="PS51387"/>
    </source>
</evidence>
<dbReference type="InterPro" id="IPR050416">
    <property type="entry name" value="FAD-linked_Oxidoreductase"/>
</dbReference>
<gene>
    <name evidence="7" type="ORF">ACFQ4E_07360</name>
</gene>
<organism evidence="7 8">
    <name type="scientific">Litorisediminicola beolgyonensis</name>
    <dbReference type="NCBI Taxonomy" id="1173614"/>
    <lineage>
        <taxon>Bacteria</taxon>
        <taxon>Pseudomonadati</taxon>
        <taxon>Pseudomonadota</taxon>
        <taxon>Alphaproteobacteria</taxon>
        <taxon>Rhodobacterales</taxon>
        <taxon>Paracoccaceae</taxon>
        <taxon>Litorisediminicola</taxon>
    </lineage>
</organism>
<accession>A0ABW3ZGC7</accession>
<dbReference type="EMBL" id="JBHTMU010000009">
    <property type="protein sequence ID" value="MFD1342231.1"/>
    <property type="molecule type" value="Genomic_DNA"/>
</dbReference>
<comment type="caution">
    <text evidence="7">The sequence shown here is derived from an EMBL/GenBank/DDBJ whole genome shotgun (WGS) entry which is preliminary data.</text>
</comment>
<dbReference type="InterPro" id="IPR016166">
    <property type="entry name" value="FAD-bd_PCMH"/>
</dbReference>
<evidence type="ECO:0000256" key="3">
    <source>
        <dbReference type="ARBA" id="ARBA00022630"/>
    </source>
</evidence>
<sequence length="504" mass="56280">MHSQRSYRFPWRALKHTETGLLSYSDEQLARLESRLAGSLQQPGYPGYNDDRMVFMHTEQHYPQLIVHATCDTDVVAALDFARARGLAVTCRSGGHSTAGYSVNDQLVIDTSRMDHVLIDRERRTARVGPGVNFRKFNLMLDAARLHVPGGGCETVCVAGYMMGGGYGFSSRLFGMNSDHVIGVRLAKPDGTIVHARKGHHEDLLWAIRGGTGNQFGVLLEIEYRLVELHEVTGFGLRFPLGRPEDNAVVSRVIACLQKKYSNGPESDTGTVGLQGLMMYLPTAKDPTGQHPCFLIRGLGAGSIAETKAALGPLLDFIEDEESQIEIMRRGSYLRMNEALLQTVDPPGLDMPTVSMNTKPLVDSRMISELHSAEEWLPVIEHFLTAPDRTCFIAMEFYGGAINEVAADATAYVHRDASLDFFSWAFWTFDSHEGPVTQWLDTLMAFGDRLGNGLRYQNYPRRGNPDFREQYFAGNLDRLMQVKRDYDPDNLFAYEQGLLGQEGR</sequence>
<dbReference type="InterPro" id="IPR006094">
    <property type="entry name" value="Oxid_FAD_bind_N"/>
</dbReference>
<dbReference type="PANTHER" id="PTHR42973:SF39">
    <property type="entry name" value="FAD-BINDING PCMH-TYPE DOMAIN-CONTAINING PROTEIN"/>
    <property type="match status" value="1"/>
</dbReference>
<evidence type="ECO:0000256" key="2">
    <source>
        <dbReference type="ARBA" id="ARBA00005466"/>
    </source>
</evidence>
<keyword evidence="8" id="KW-1185">Reference proteome</keyword>
<dbReference type="InterPro" id="IPR036318">
    <property type="entry name" value="FAD-bd_PCMH-like_sf"/>
</dbReference>
<proteinExistence type="inferred from homology"/>
<evidence type="ECO:0000256" key="5">
    <source>
        <dbReference type="ARBA" id="ARBA00023002"/>
    </source>
</evidence>
<dbReference type="PROSITE" id="PS00862">
    <property type="entry name" value="OX2_COVAL_FAD"/>
    <property type="match status" value="1"/>
</dbReference>
<dbReference type="Gene3D" id="3.40.462.20">
    <property type="match status" value="1"/>
</dbReference>
<dbReference type="PANTHER" id="PTHR42973">
    <property type="entry name" value="BINDING OXIDOREDUCTASE, PUTATIVE (AFU_ORTHOLOGUE AFUA_1G17690)-RELATED"/>
    <property type="match status" value="1"/>
</dbReference>
<reference evidence="8" key="1">
    <citation type="journal article" date="2019" name="Int. J. Syst. Evol. Microbiol.">
        <title>The Global Catalogue of Microorganisms (GCM) 10K type strain sequencing project: providing services to taxonomists for standard genome sequencing and annotation.</title>
        <authorList>
            <consortium name="The Broad Institute Genomics Platform"/>
            <consortium name="The Broad Institute Genome Sequencing Center for Infectious Disease"/>
            <person name="Wu L."/>
            <person name="Ma J."/>
        </authorList>
    </citation>
    <scope>NUCLEOTIDE SEQUENCE [LARGE SCALE GENOMIC DNA]</scope>
    <source>
        <strain evidence="8">CCUG 62953</strain>
    </source>
</reference>
<evidence type="ECO:0000256" key="4">
    <source>
        <dbReference type="ARBA" id="ARBA00022827"/>
    </source>
</evidence>
<dbReference type="InterPro" id="IPR012951">
    <property type="entry name" value="BBE"/>
</dbReference>
<name>A0ABW3ZGC7_9RHOB</name>
<protein>
    <submittedName>
        <fullName evidence="7">FAD-dependent oxidoreductase</fullName>
    </submittedName>
</protein>
<evidence type="ECO:0000313" key="8">
    <source>
        <dbReference type="Proteomes" id="UP001597135"/>
    </source>
</evidence>
<dbReference type="RefSeq" id="WP_386802292.1">
    <property type="nucleotide sequence ID" value="NZ_JBHTMU010000009.1"/>
</dbReference>
<dbReference type="Pfam" id="PF01565">
    <property type="entry name" value="FAD_binding_4"/>
    <property type="match status" value="1"/>
</dbReference>
<evidence type="ECO:0000256" key="1">
    <source>
        <dbReference type="ARBA" id="ARBA00001974"/>
    </source>
</evidence>
<comment type="similarity">
    <text evidence="2">Belongs to the oxygen-dependent FAD-linked oxidoreductase family.</text>
</comment>
<keyword evidence="3" id="KW-0285">Flavoprotein</keyword>